<evidence type="ECO:0000313" key="2">
    <source>
        <dbReference type="EMBL" id="SDI23810.1"/>
    </source>
</evidence>
<keyword evidence="1" id="KW-0732">Signal</keyword>
<dbReference type="OrthoDB" id="505641at2"/>
<feature type="chain" id="PRO_5039025080" description="Right handed beta helix region" evidence="1">
    <location>
        <begin position="32"/>
        <end position="344"/>
    </location>
</feature>
<protein>
    <recommendedName>
        <fullName evidence="4">Right handed beta helix region</fullName>
    </recommendedName>
</protein>
<dbReference type="InterPro" id="IPR006311">
    <property type="entry name" value="TAT_signal"/>
</dbReference>
<proteinExistence type="predicted"/>
<dbReference type="AlphaFoldDB" id="A0A1G8IZF2"/>
<evidence type="ECO:0000256" key="1">
    <source>
        <dbReference type="SAM" id="SignalP"/>
    </source>
</evidence>
<dbReference type="RefSeq" id="WP_074586428.1">
    <property type="nucleotide sequence ID" value="NZ_FNEI01000001.1"/>
</dbReference>
<dbReference type="SUPFAM" id="SSF51126">
    <property type="entry name" value="Pectin lyase-like"/>
    <property type="match status" value="1"/>
</dbReference>
<dbReference type="InterPro" id="IPR006626">
    <property type="entry name" value="PbH1"/>
</dbReference>
<organism evidence="2 3">
    <name type="scientific">Arthrobacter cupressi</name>
    <dbReference type="NCBI Taxonomy" id="1045773"/>
    <lineage>
        <taxon>Bacteria</taxon>
        <taxon>Bacillati</taxon>
        <taxon>Actinomycetota</taxon>
        <taxon>Actinomycetes</taxon>
        <taxon>Micrococcales</taxon>
        <taxon>Micrococcaceae</taxon>
        <taxon>Arthrobacter</taxon>
    </lineage>
</organism>
<sequence>MKPSTELSRRKALGLGAAGVVGAVAASYAVAAPASAASRSDLIPGTYKPTSLNTGVIAGTALTPYNTSYADLVITKDGTLLENLDIYGDIKVRARNVVIRNCRLRGGKHIPSANTGIVDANSAYCYNLLVQDCTIIPDRPSYYRDGIVGHEFTARRNRIKRSNDGIGVFNRPGGSVYANVVIEGNYINELTYWSNDPAHSDGTHNDGIQVQGGQNIRIVGNTVVGSIVTGAGSAPSPRGTHGGCTIMLQQNVAKLANVLVERNWVDDGQTSINIAVGSKYADIVVTVQRNFLGRNQYDYGNGSKYPIRIISRAKSKVTGLYINRWEDNNVYLAEGRDLGIRFDS</sequence>
<gene>
    <name evidence="2" type="ORF">SAMN05216555_101393</name>
</gene>
<reference evidence="3" key="1">
    <citation type="submission" date="2016-10" db="EMBL/GenBank/DDBJ databases">
        <authorList>
            <person name="Varghese N."/>
            <person name="Submissions S."/>
        </authorList>
    </citation>
    <scope>NUCLEOTIDE SEQUENCE [LARGE SCALE GENOMIC DNA]</scope>
    <source>
        <strain evidence="3">CGMCC 1.10783</strain>
    </source>
</reference>
<dbReference type="InterPro" id="IPR011050">
    <property type="entry name" value="Pectin_lyase_fold/virulence"/>
</dbReference>
<dbReference type="SMART" id="SM00710">
    <property type="entry name" value="PbH1"/>
    <property type="match status" value="5"/>
</dbReference>
<keyword evidence="3" id="KW-1185">Reference proteome</keyword>
<dbReference type="STRING" id="1045773.SAMN05216555_101393"/>
<dbReference type="Proteomes" id="UP000182130">
    <property type="component" value="Unassembled WGS sequence"/>
</dbReference>
<dbReference type="EMBL" id="FNEI01000001">
    <property type="protein sequence ID" value="SDI23810.1"/>
    <property type="molecule type" value="Genomic_DNA"/>
</dbReference>
<evidence type="ECO:0008006" key="4">
    <source>
        <dbReference type="Google" id="ProtNLM"/>
    </source>
</evidence>
<evidence type="ECO:0000313" key="3">
    <source>
        <dbReference type="Proteomes" id="UP000182130"/>
    </source>
</evidence>
<accession>A0A1G8IZF2</accession>
<name>A0A1G8IZF2_9MICC</name>
<feature type="signal peptide" evidence="1">
    <location>
        <begin position="1"/>
        <end position="31"/>
    </location>
</feature>
<dbReference type="PROSITE" id="PS51318">
    <property type="entry name" value="TAT"/>
    <property type="match status" value="1"/>
</dbReference>